<dbReference type="Pfam" id="PF08970">
    <property type="entry name" value="Sda"/>
    <property type="match status" value="1"/>
</dbReference>
<reference evidence="1 2" key="1">
    <citation type="submission" date="2024-02" db="EMBL/GenBank/DDBJ databases">
        <title>Seven novel Bacillus-like species.</title>
        <authorList>
            <person name="Liu G."/>
        </authorList>
    </citation>
    <scope>NUCLEOTIDE SEQUENCE [LARGE SCALE GENOMIC DNA]</scope>
    <source>
        <strain evidence="1 2">FJAT-53654</strain>
    </source>
</reference>
<protein>
    <submittedName>
        <fullName evidence="1">Sporulation histidine kinase inhibitor Sda</fullName>
    </submittedName>
</protein>
<dbReference type="InterPro" id="IPR015064">
    <property type="entry name" value="Sda"/>
</dbReference>
<dbReference type="Proteomes" id="UP001368328">
    <property type="component" value="Chromosome"/>
</dbReference>
<organism evidence="1 2">
    <name type="scientific">Metabacillus rhizosphaerae</name>
    <dbReference type="NCBI Taxonomy" id="3117747"/>
    <lineage>
        <taxon>Bacteria</taxon>
        <taxon>Bacillati</taxon>
        <taxon>Bacillota</taxon>
        <taxon>Bacilli</taxon>
        <taxon>Bacillales</taxon>
        <taxon>Bacillaceae</taxon>
        <taxon>Metabacillus</taxon>
    </lineage>
</organism>
<proteinExistence type="predicted"/>
<gene>
    <name evidence="1" type="primary">sda</name>
    <name evidence="1" type="ORF">WCV66_08665</name>
</gene>
<dbReference type="EMBL" id="CP147403">
    <property type="protein sequence ID" value="WXB90251.1"/>
    <property type="molecule type" value="Genomic_DNA"/>
</dbReference>
<name>A0ABZ2MXU0_9BACI</name>
<evidence type="ECO:0000313" key="2">
    <source>
        <dbReference type="Proteomes" id="UP001368328"/>
    </source>
</evidence>
<evidence type="ECO:0000313" key="1">
    <source>
        <dbReference type="EMBL" id="WXB90251.1"/>
    </source>
</evidence>
<dbReference type="GO" id="GO:0004860">
    <property type="term" value="F:protein kinase inhibitor activity"/>
    <property type="evidence" value="ECO:0007669"/>
    <property type="project" value="UniProtKB-KW"/>
</dbReference>
<accession>A0ABZ2MXU0</accession>
<sequence>MKISNELLISVYSKAMKVNVDPYFIKLLKLEIQKRNLVSNP</sequence>
<dbReference type="InterPro" id="IPR036916">
    <property type="entry name" value="Sda_sf"/>
</dbReference>
<dbReference type="Gene3D" id="1.10.287.1100">
    <property type="entry name" value="Sporulation inhibitor A"/>
    <property type="match status" value="1"/>
</dbReference>
<dbReference type="RefSeq" id="WP_338788655.1">
    <property type="nucleotide sequence ID" value="NZ_CP147403.1"/>
</dbReference>
<keyword evidence="1" id="KW-0649">Protein kinase inhibitor</keyword>
<dbReference type="SUPFAM" id="SSF100985">
    <property type="entry name" value="Sporulation inhibitor Sda"/>
    <property type="match status" value="1"/>
</dbReference>
<keyword evidence="2" id="KW-1185">Reference proteome</keyword>